<dbReference type="GO" id="GO:0003755">
    <property type="term" value="F:peptidyl-prolyl cis-trans isomerase activity"/>
    <property type="evidence" value="ECO:0007669"/>
    <property type="project" value="UniProtKB-KW"/>
</dbReference>
<keyword evidence="11" id="KW-1185">Reference proteome</keyword>
<dbReference type="PANTHER" id="PTHR45779:SF7">
    <property type="entry name" value="PEPTIDYLPROLYL ISOMERASE"/>
    <property type="match status" value="1"/>
</dbReference>
<feature type="signal peptide" evidence="8">
    <location>
        <begin position="1"/>
        <end position="16"/>
    </location>
</feature>
<comment type="catalytic activity">
    <reaction evidence="1 7">
        <text>[protein]-peptidylproline (omega=180) = [protein]-peptidylproline (omega=0)</text>
        <dbReference type="Rhea" id="RHEA:16237"/>
        <dbReference type="Rhea" id="RHEA-COMP:10747"/>
        <dbReference type="Rhea" id="RHEA-COMP:10748"/>
        <dbReference type="ChEBI" id="CHEBI:83833"/>
        <dbReference type="ChEBI" id="CHEBI:83834"/>
        <dbReference type="EC" id="5.2.1.8"/>
    </reaction>
</comment>
<dbReference type="Pfam" id="PF00254">
    <property type="entry name" value="FKBP_C"/>
    <property type="match status" value="1"/>
</dbReference>
<dbReference type="Proteomes" id="UP000198406">
    <property type="component" value="Unassembled WGS sequence"/>
</dbReference>
<keyword evidence="5 7" id="KW-0697">Rotamase</keyword>
<accession>A0A1Z5JW03</accession>
<dbReference type="SUPFAM" id="SSF54534">
    <property type="entry name" value="FKBP-like"/>
    <property type="match status" value="1"/>
</dbReference>
<dbReference type="PROSITE" id="PS50059">
    <property type="entry name" value="FKBP_PPIASE"/>
    <property type="match status" value="1"/>
</dbReference>
<feature type="chain" id="PRO_5012216132" description="peptidylprolyl isomerase" evidence="8">
    <location>
        <begin position="17"/>
        <end position="232"/>
    </location>
</feature>
<dbReference type="Gene3D" id="3.10.50.40">
    <property type="match status" value="1"/>
</dbReference>
<dbReference type="FunFam" id="3.10.50.40:FF:000045">
    <property type="entry name" value="Peptidyl-prolyl cis-trans isomerase"/>
    <property type="match status" value="1"/>
</dbReference>
<dbReference type="EMBL" id="BDSP01000125">
    <property type="protein sequence ID" value="GAX18217.1"/>
    <property type="molecule type" value="Genomic_DNA"/>
</dbReference>
<sequence>MRLFVLLFLLPSCLWAKTNDAGIEFLAGKRNEPDVVERKSGLMYKVLRKGDGKVHPKPTTPCLCHYSGTLIDGTTFDSSYDRGDPITFAPNQVIAGWTEAMQMMVEGDKWELYIPSELAYGDRGSPPKIGPGEALIFQMEILEIQGKDVVDKLTCDVETLEGCSDREKDFIERIETWNIQRKKFEIGRLTETMEKNKIKKRFSNDLLEWMRRRVHILKQRVTYQEEEDEPEL</sequence>
<evidence type="ECO:0000256" key="5">
    <source>
        <dbReference type="ARBA" id="ARBA00023110"/>
    </source>
</evidence>
<evidence type="ECO:0000256" key="1">
    <source>
        <dbReference type="ARBA" id="ARBA00000971"/>
    </source>
</evidence>
<comment type="caution">
    <text evidence="10">The sequence shown here is derived from an EMBL/GenBank/DDBJ whole genome shotgun (WGS) entry which is preliminary data.</text>
</comment>
<evidence type="ECO:0000256" key="3">
    <source>
        <dbReference type="ARBA" id="ARBA00013194"/>
    </source>
</evidence>
<dbReference type="PANTHER" id="PTHR45779">
    <property type="entry name" value="PEPTIDYLPROLYL ISOMERASE"/>
    <property type="match status" value="1"/>
</dbReference>
<evidence type="ECO:0000313" key="10">
    <source>
        <dbReference type="EMBL" id="GAX18217.1"/>
    </source>
</evidence>
<dbReference type="OrthoDB" id="1902587at2759"/>
<keyword evidence="6 7" id="KW-0413">Isomerase</keyword>
<dbReference type="GO" id="GO:0005783">
    <property type="term" value="C:endoplasmic reticulum"/>
    <property type="evidence" value="ECO:0007669"/>
    <property type="project" value="TreeGrafter"/>
</dbReference>
<proteinExistence type="inferred from homology"/>
<dbReference type="InterPro" id="IPR001179">
    <property type="entry name" value="PPIase_FKBP_dom"/>
</dbReference>
<reference evidence="10 11" key="1">
    <citation type="journal article" date="2015" name="Plant Cell">
        <title>Oil accumulation by the oleaginous diatom Fistulifera solaris as revealed by the genome and transcriptome.</title>
        <authorList>
            <person name="Tanaka T."/>
            <person name="Maeda Y."/>
            <person name="Veluchamy A."/>
            <person name="Tanaka M."/>
            <person name="Abida H."/>
            <person name="Marechal E."/>
            <person name="Bowler C."/>
            <person name="Muto M."/>
            <person name="Sunaga Y."/>
            <person name="Tanaka M."/>
            <person name="Yoshino T."/>
            <person name="Taniguchi T."/>
            <person name="Fukuda Y."/>
            <person name="Nemoto M."/>
            <person name="Matsumoto M."/>
            <person name="Wong P.S."/>
            <person name="Aburatani S."/>
            <person name="Fujibuchi W."/>
        </authorList>
    </citation>
    <scope>NUCLEOTIDE SEQUENCE [LARGE SCALE GENOMIC DNA]</scope>
    <source>
        <strain evidence="10 11">JPCC DA0580</strain>
    </source>
</reference>
<gene>
    <name evidence="10" type="ORF">FisN_31Hh031</name>
</gene>
<dbReference type="InterPro" id="IPR046357">
    <property type="entry name" value="PPIase_dom_sf"/>
</dbReference>
<evidence type="ECO:0000256" key="8">
    <source>
        <dbReference type="SAM" id="SignalP"/>
    </source>
</evidence>
<feature type="domain" description="PPIase FKBP-type" evidence="9">
    <location>
        <begin position="59"/>
        <end position="145"/>
    </location>
</feature>
<dbReference type="InterPro" id="IPR044609">
    <property type="entry name" value="FKBP2/11"/>
</dbReference>
<evidence type="ECO:0000256" key="7">
    <source>
        <dbReference type="PROSITE-ProRule" id="PRU00277"/>
    </source>
</evidence>
<dbReference type="EC" id="5.2.1.8" evidence="3 7"/>
<name>A0A1Z5JW03_FISSO</name>
<evidence type="ECO:0000256" key="4">
    <source>
        <dbReference type="ARBA" id="ARBA00022729"/>
    </source>
</evidence>
<evidence type="ECO:0000259" key="9">
    <source>
        <dbReference type="PROSITE" id="PS50059"/>
    </source>
</evidence>
<organism evidence="10 11">
    <name type="scientific">Fistulifera solaris</name>
    <name type="common">Oleaginous diatom</name>
    <dbReference type="NCBI Taxonomy" id="1519565"/>
    <lineage>
        <taxon>Eukaryota</taxon>
        <taxon>Sar</taxon>
        <taxon>Stramenopiles</taxon>
        <taxon>Ochrophyta</taxon>
        <taxon>Bacillariophyta</taxon>
        <taxon>Bacillariophyceae</taxon>
        <taxon>Bacillariophycidae</taxon>
        <taxon>Naviculales</taxon>
        <taxon>Naviculaceae</taxon>
        <taxon>Fistulifera</taxon>
    </lineage>
</organism>
<evidence type="ECO:0000256" key="6">
    <source>
        <dbReference type="ARBA" id="ARBA00023235"/>
    </source>
</evidence>
<dbReference type="AlphaFoldDB" id="A0A1Z5JW03"/>
<evidence type="ECO:0000256" key="2">
    <source>
        <dbReference type="ARBA" id="ARBA00006577"/>
    </source>
</evidence>
<dbReference type="InParanoid" id="A0A1Z5JW03"/>
<comment type="similarity">
    <text evidence="2">Belongs to the FKBP-type PPIase family.</text>
</comment>
<protein>
    <recommendedName>
        <fullName evidence="3 7">peptidylprolyl isomerase</fullName>
        <ecNumber evidence="3 7">5.2.1.8</ecNumber>
    </recommendedName>
</protein>
<keyword evidence="4 8" id="KW-0732">Signal</keyword>
<evidence type="ECO:0000313" key="11">
    <source>
        <dbReference type="Proteomes" id="UP000198406"/>
    </source>
</evidence>